<feature type="region of interest" description="Disordered" evidence="1">
    <location>
        <begin position="284"/>
        <end position="303"/>
    </location>
</feature>
<feature type="domain" description="OTU" evidence="2">
    <location>
        <begin position="333"/>
        <end position="468"/>
    </location>
</feature>
<dbReference type="HOGENOM" id="CLU_578876_0_0_1"/>
<dbReference type="GeneID" id="27418118"/>
<dbReference type="CDD" id="cd22744">
    <property type="entry name" value="OTU"/>
    <property type="match status" value="1"/>
</dbReference>
<dbReference type="PANTHER" id="PTHR34863:SF1">
    <property type="entry name" value="OTU DOMAIN-CONTAINING PROTEIN"/>
    <property type="match status" value="1"/>
</dbReference>
<dbReference type="Proteomes" id="UP000019377">
    <property type="component" value="Unassembled WGS sequence"/>
</dbReference>
<dbReference type="AlphaFoldDB" id="V5EST1"/>
<dbReference type="Gene3D" id="3.90.70.80">
    <property type="match status" value="1"/>
</dbReference>
<evidence type="ECO:0000313" key="4">
    <source>
        <dbReference type="Proteomes" id="UP000019377"/>
    </source>
</evidence>
<dbReference type="Pfam" id="PF02338">
    <property type="entry name" value="OTU"/>
    <property type="match status" value="1"/>
</dbReference>
<dbReference type="InterPro" id="IPR003323">
    <property type="entry name" value="OTU_dom"/>
</dbReference>
<dbReference type="OrthoDB" id="2564822at2759"/>
<reference evidence="4" key="1">
    <citation type="journal article" date="2013" name="Genome Announc.">
        <title>Draft genome sequence of Pseudozyma brasiliensis sp. nov. strain GHG001, a high producer of endo-1,4-xylanase isolated from an insect pest of sugarcane.</title>
        <authorList>
            <person name="Oliveira J.V.D.C."/>
            <person name="dos Santos R.A.C."/>
            <person name="Borges T.A."/>
            <person name="Riano-Pachon D.M."/>
            <person name="Goldman G.H."/>
        </authorList>
    </citation>
    <scope>NUCLEOTIDE SEQUENCE [LARGE SCALE GENOMIC DNA]</scope>
    <source>
        <strain evidence="4">GHG001</strain>
    </source>
</reference>
<accession>V5EST1</accession>
<organism evidence="3 4">
    <name type="scientific">Kalmanozyma brasiliensis (strain GHG001)</name>
    <name type="common">Yeast</name>
    <name type="synonym">Pseudozyma brasiliensis</name>
    <dbReference type="NCBI Taxonomy" id="1365824"/>
    <lineage>
        <taxon>Eukaryota</taxon>
        <taxon>Fungi</taxon>
        <taxon>Dikarya</taxon>
        <taxon>Basidiomycota</taxon>
        <taxon>Ustilaginomycotina</taxon>
        <taxon>Ustilaginomycetes</taxon>
        <taxon>Ustilaginales</taxon>
        <taxon>Ustilaginaceae</taxon>
        <taxon>Kalmanozyma</taxon>
    </lineage>
</organism>
<dbReference type="PROSITE" id="PS50802">
    <property type="entry name" value="OTU"/>
    <property type="match status" value="1"/>
</dbReference>
<evidence type="ECO:0000259" key="2">
    <source>
        <dbReference type="PROSITE" id="PS50802"/>
    </source>
</evidence>
<dbReference type="PANTHER" id="PTHR34863">
    <property type="entry name" value="EXPRESSED PROTEIN"/>
    <property type="match status" value="1"/>
</dbReference>
<dbReference type="STRING" id="1365824.V5EST1"/>
<keyword evidence="4" id="KW-1185">Reference proteome</keyword>
<protein>
    <recommendedName>
        <fullName evidence="2">OTU domain-containing protein</fullName>
    </recommendedName>
</protein>
<gene>
    <name evidence="3" type="ORF">PSEUBRA_SCAF18g04800</name>
</gene>
<proteinExistence type="predicted"/>
<evidence type="ECO:0000256" key="1">
    <source>
        <dbReference type="SAM" id="MobiDB-lite"/>
    </source>
</evidence>
<dbReference type="InterPro" id="IPR038765">
    <property type="entry name" value="Papain-like_cys_pep_sf"/>
</dbReference>
<name>V5EST1_KALBG</name>
<dbReference type="EMBL" id="KI545860">
    <property type="protein sequence ID" value="EST08255.1"/>
    <property type="molecule type" value="Genomic_DNA"/>
</dbReference>
<evidence type="ECO:0000313" key="3">
    <source>
        <dbReference type="EMBL" id="EST08255.1"/>
    </source>
</evidence>
<sequence>MLLNLGNGYGSLKLEFRFRGTLFKVKVYPRLVHCIKATSGKGMLYDPTTLKACKAKETSFLKRVEKLETFSDLNLGGLRLEVTVPALTLQEAQAKVSSTPLLNLYEYLSPSREEMLPYHMGIKFIKKERYLANFKNLLHRAQELGVFRGKATKQAGPTRKHIIYDLGLAMGWNPGLRNNIWTFKQPQWWTWVPSTKDIDDPPEVQPTSNLKFKDPLSKDTHLEEIERCVKMYKRGTLWRSLIYNEGGKKVPFGSAQTQLKLANLIWTRFKYDWTTSCYLEKTPFKEDDGTHQGTSQPPKKLDQDLDKYKIKGTHMVPEGTFLAELQGTTSYRMTSGYIKADGNCQFRVLSKIIYGTQNRHLNVRTEVVKYLEHHQNMVEAILATKEIPAHPLLSRGQALTFRTYLTQMARVGTWGDDATLSAAVSIFNLSLVIINPDRSYFEVNKVNNPPQWHALYYTGNHYELVLKFNPRA</sequence>
<dbReference type="SUPFAM" id="SSF54001">
    <property type="entry name" value="Cysteine proteinases"/>
    <property type="match status" value="1"/>
</dbReference>
<dbReference type="eggNOG" id="KOG2605">
    <property type="taxonomic scope" value="Eukaryota"/>
</dbReference>